<dbReference type="Proteomes" id="UP000308901">
    <property type="component" value="Unassembled WGS sequence"/>
</dbReference>
<comment type="catalytic activity">
    <reaction evidence="7">
        <text>L-aspartate + L-glutamine + ATP + H2O = L-asparagine + L-glutamate + AMP + diphosphate + H(+)</text>
        <dbReference type="Rhea" id="RHEA:12228"/>
        <dbReference type="ChEBI" id="CHEBI:15377"/>
        <dbReference type="ChEBI" id="CHEBI:15378"/>
        <dbReference type="ChEBI" id="CHEBI:29985"/>
        <dbReference type="ChEBI" id="CHEBI:29991"/>
        <dbReference type="ChEBI" id="CHEBI:30616"/>
        <dbReference type="ChEBI" id="CHEBI:33019"/>
        <dbReference type="ChEBI" id="CHEBI:58048"/>
        <dbReference type="ChEBI" id="CHEBI:58359"/>
        <dbReference type="ChEBI" id="CHEBI:456215"/>
        <dbReference type="EC" id="6.3.5.4"/>
    </reaction>
</comment>
<sequence length="593" mass="69290">MCGILGTNFLNSNFDKALENLNNRGPDFNKKVQLDNKLFGHTRLSIIDLDNEANQPMVFDDILIVFNGEIYNYKELIKKEKLEVKTASDTEVLIRLYQKYQEKFLNKINGMFSFCIYDIKEDKYFCARDRYGKKPFFYHFDGKNFIFSSSIKSIIQILGTTPKLNKVALSQYLQYFVPLGENSFYQGINALESSTYMILKDNTLSQKKYYKINTYKRIKTEDEALSSIEELLFKCVESRLVSDVEVGSLLSGGIDSSLISALYSKITNRKINTFSIGYDEYKNYCELDFAKITAEHINSNHHPVSISKNDFIEYFEDTLLALEQPHGDSAAIPLNILTNKIHNMGIKTVLSGEGSDELFLGYDNYAKFLKYYDFEKTLSEDQNGFLNSIISALQNNTKESEYLRRIVKKQTLYNSFGEIFSDSQKKRLFNKVPTFKAENPKKDPVDWMSYIDLKIWLGEALLSKVDRISMRNSLEVRTPFLDYRLVDLVFSIDSKIKVGDTNKYLLKKIASKYIPEQIINRTKKGFNSPFNEWIHEEYKDSILDTILFVNKETSLFNEEYIKQIYNLSKNRKFKQHLWSLFIFSIWYKKNYIF</sequence>
<evidence type="ECO:0000256" key="1">
    <source>
        <dbReference type="ARBA" id="ARBA00005187"/>
    </source>
</evidence>
<dbReference type="AlphaFoldDB" id="A0A5R8Y1R9"/>
<keyword evidence="13" id="KW-1185">Reference proteome</keyword>
<evidence type="ECO:0000256" key="7">
    <source>
        <dbReference type="ARBA" id="ARBA00048741"/>
    </source>
</evidence>
<dbReference type="CDD" id="cd00712">
    <property type="entry name" value="AsnB"/>
    <property type="match status" value="1"/>
</dbReference>
<dbReference type="Gene3D" id="3.40.50.620">
    <property type="entry name" value="HUPs"/>
    <property type="match status" value="1"/>
</dbReference>
<dbReference type="Pfam" id="PF00733">
    <property type="entry name" value="Asn_synthase"/>
    <property type="match status" value="1"/>
</dbReference>
<dbReference type="SUPFAM" id="SSF56235">
    <property type="entry name" value="N-terminal nucleophile aminohydrolases (Ntn hydrolases)"/>
    <property type="match status" value="1"/>
</dbReference>
<dbReference type="InterPro" id="IPR001962">
    <property type="entry name" value="Asn_synthase"/>
</dbReference>
<dbReference type="SUPFAM" id="SSF52402">
    <property type="entry name" value="Adenine nucleotide alpha hydrolases-like"/>
    <property type="match status" value="1"/>
</dbReference>
<dbReference type="PIRSF" id="PIRSF001589">
    <property type="entry name" value="Asn_synthetase_glu-h"/>
    <property type="match status" value="1"/>
</dbReference>
<reference evidence="12 13" key="1">
    <citation type="submission" date="2019-05" db="EMBL/GenBank/DDBJ databases">
        <title>Arcobacter sp. nov., isolated from sea sediment.</title>
        <authorList>
            <person name="Kim W."/>
        </authorList>
    </citation>
    <scope>NUCLEOTIDE SEQUENCE [LARGE SCALE GENOMIC DNA]</scope>
    <source>
        <strain evidence="12 13">CAU 1517</strain>
    </source>
</reference>
<evidence type="ECO:0000256" key="10">
    <source>
        <dbReference type="PIRSR" id="PIRSR001589-3"/>
    </source>
</evidence>
<name>A0A5R8Y1R9_9BACT</name>
<dbReference type="GO" id="GO:0006529">
    <property type="term" value="P:asparagine biosynthetic process"/>
    <property type="evidence" value="ECO:0007669"/>
    <property type="project" value="UniProtKB-KW"/>
</dbReference>
<dbReference type="InterPro" id="IPR014729">
    <property type="entry name" value="Rossmann-like_a/b/a_fold"/>
</dbReference>
<organism evidence="12 13">
    <name type="scientific">Arcobacter arenosus</name>
    <dbReference type="NCBI Taxonomy" id="2576037"/>
    <lineage>
        <taxon>Bacteria</taxon>
        <taxon>Pseudomonadati</taxon>
        <taxon>Campylobacterota</taxon>
        <taxon>Epsilonproteobacteria</taxon>
        <taxon>Campylobacterales</taxon>
        <taxon>Arcobacteraceae</taxon>
        <taxon>Arcobacter</taxon>
    </lineage>
</organism>
<gene>
    <name evidence="12" type="primary">asnB</name>
    <name evidence="12" type="ORF">FDK22_05245</name>
</gene>
<evidence type="ECO:0000256" key="6">
    <source>
        <dbReference type="ARBA" id="ARBA00022962"/>
    </source>
</evidence>
<evidence type="ECO:0000259" key="11">
    <source>
        <dbReference type="PROSITE" id="PS51278"/>
    </source>
</evidence>
<keyword evidence="8" id="KW-0061">Asparagine biosynthesis</keyword>
<dbReference type="InterPro" id="IPR006426">
    <property type="entry name" value="Asn_synth_AEB"/>
</dbReference>
<keyword evidence="8" id="KW-0028">Amino-acid biosynthesis</keyword>
<dbReference type="GO" id="GO:0004066">
    <property type="term" value="F:asparagine synthase (glutamine-hydrolyzing) activity"/>
    <property type="evidence" value="ECO:0007669"/>
    <property type="project" value="UniProtKB-EC"/>
</dbReference>
<dbReference type="Gene3D" id="3.60.20.10">
    <property type="entry name" value="Glutamine Phosphoribosylpyrophosphate, subunit 1, domain 1"/>
    <property type="match status" value="1"/>
</dbReference>
<evidence type="ECO:0000313" key="12">
    <source>
        <dbReference type="EMBL" id="TLP39277.1"/>
    </source>
</evidence>
<dbReference type="EMBL" id="VANU01000002">
    <property type="protein sequence ID" value="TLP39277.1"/>
    <property type="molecule type" value="Genomic_DNA"/>
</dbReference>
<feature type="domain" description="Glutamine amidotransferase type-2" evidence="11">
    <location>
        <begin position="2"/>
        <end position="202"/>
    </location>
</feature>
<dbReference type="GO" id="GO:0005524">
    <property type="term" value="F:ATP binding"/>
    <property type="evidence" value="ECO:0007669"/>
    <property type="project" value="UniProtKB-KW"/>
</dbReference>
<dbReference type="PANTHER" id="PTHR43284:SF1">
    <property type="entry name" value="ASPARAGINE SYNTHETASE"/>
    <property type="match status" value="1"/>
</dbReference>
<keyword evidence="4 9" id="KW-0547">Nucleotide-binding</keyword>
<keyword evidence="6 8" id="KW-0315">Glutamine amidotransferase</keyword>
<evidence type="ECO:0000256" key="5">
    <source>
        <dbReference type="ARBA" id="ARBA00022840"/>
    </source>
</evidence>
<comment type="similarity">
    <text evidence="2">Belongs to the asparagine synthetase family.</text>
</comment>
<protein>
    <recommendedName>
        <fullName evidence="3">asparagine synthase (glutamine-hydrolyzing)</fullName>
        <ecNumber evidence="3">6.3.5.4</ecNumber>
    </recommendedName>
</protein>
<dbReference type="InterPro" id="IPR051786">
    <property type="entry name" value="ASN_synthetase/amidase"/>
</dbReference>
<dbReference type="PANTHER" id="PTHR43284">
    <property type="entry name" value="ASPARAGINE SYNTHETASE (GLUTAMINE-HYDROLYZING)"/>
    <property type="match status" value="1"/>
</dbReference>
<dbReference type="Pfam" id="PF13537">
    <property type="entry name" value="GATase_7"/>
    <property type="match status" value="1"/>
</dbReference>
<evidence type="ECO:0000313" key="13">
    <source>
        <dbReference type="Proteomes" id="UP000308901"/>
    </source>
</evidence>
<evidence type="ECO:0000256" key="3">
    <source>
        <dbReference type="ARBA" id="ARBA00012737"/>
    </source>
</evidence>
<dbReference type="InterPro" id="IPR017932">
    <property type="entry name" value="GATase_2_dom"/>
</dbReference>
<evidence type="ECO:0000256" key="4">
    <source>
        <dbReference type="ARBA" id="ARBA00022741"/>
    </source>
</evidence>
<feature type="binding site" evidence="9">
    <location>
        <position position="276"/>
    </location>
    <ligand>
        <name>ATP</name>
        <dbReference type="ChEBI" id="CHEBI:30616"/>
    </ligand>
</feature>
<comment type="caution">
    <text evidence="12">The sequence shown here is derived from an EMBL/GenBank/DDBJ whole genome shotgun (WGS) entry which is preliminary data.</text>
</comment>
<dbReference type="PROSITE" id="PS51278">
    <property type="entry name" value="GATASE_TYPE_2"/>
    <property type="match status" value="1"/>
</dbReference>
<dbReference type="InterPro" id="IPR033738">
    <property type="entry name" value="AsnB_N"/>
</dbReference>
<dbReference type="CDD" id="cd01991">
    <property type="entry name" value="Asn_synthase_B_C"/>
    <property type="match status" value="1"/>
</dbReference>
<dbReference type="OrthoDB" id="9763290at2"/>
<comment type="pathway">
    <text evidence="1">Amino-acid biosynthesis; L-asparagine biosynthesis; L-asparagine from L-aspartate (L-Gln route): step 1/1.</text>
</comment>
<evidence type="ECO:0000256" key="2">
    <source>
        <dbReference type="ARBA" id="ARBA00005752"/>
    </source>
</evidence>
<keyword evidence="12" id="KW-0436">Ligase</keyword>
<feature type="binding site" evidence="9">
    <location>
        <begin position="351"/>
        <end position="352"/>
    </location>
    <ligand>
        <name>ATP</name>
        <dbReference type="ChEBI" id="CHEBI:30616"/>
    </ligand>
</feature>
<dbReference type="InterPro" id="IPR029055">
    <property type="entry name" value="Ntn_hydrolases_N"/>
</dbReference>
<feature type="binding site" evidence="9">
    <location>
        <position position="89"/>
    </location>
    <ligand>
        <name>L-glutamine</name>
        <dbReference type="ChEBI" id="CHEBI:58359"/>
    </ligand>
</feature>
<evidence type="ECO:0000256" key="9">
    <source>
        <dbReference type="PIRSR" id="PIRSR001589-2"/>
    </source>
</evidence>
<feature type="active site" description="For GATase activity" evidence="8">
    <location>
        <position position="2"/>
    </location>
</feature>
<proteinExistence type="inferred from homology"/>
<dbReference type="NCBIfam" id="TIGR01536">
    <property type="entry name" value="asn_synth_AEB"/>
    <property type="match status" value="1"/>
</dbReference>
<feature type="binding site" evidence="9">
    <location>
        <position position="249"/>
    </location>
    <ligand>
        <name>ATP</name>
        <dbReference type="ChEBI" id="CHEBI:30616"/>
    </ligand>
</feature>
<feature type="site" description="Important for beta-aspartyl-AMP intermediate formation" evidence="10">
    <location>
        <position position="353"/>
    </location>
</feature>
<accession>A0A5R8Y1R9</accession>
<keyword evidence="5 9" id="KW-0067">ATP-binding</keyword>
<dbReference type="EC" id="6.3.5.4" evidence="3"/>
<dbReference type="RefSeq" id="WP_138151860.1">
    <property type="nucleotide sequence ID" value="NZ_VANU01000002.1"/>
</dbReference>
<evidence type="ECO:0000256" key="8">
    <source>
        <dbReference type="PIRSR" id="PIRSR001589-1"/>
    </source>
</evidence>
<dbReference type="GO" id="GO:0005829">
    <property type="term" value="C:cytosol"/>
    <property type="evidence" value="ECO:0007669"/>
    <property type="project" value="TreeGrafter"/>
</dbReference>